<dbReference type="OrthoDB" id="6435790at2759"/>
<sequence length="1951" mass="228011">MSGDLGGHGIGPPSSNPPVFKIFRLSYHGLLLTNVMVQNPAGTRHWAANNLRKSKVLNYVQYISKSSDVLFDIAEKSLAKELESNIHYHGKFRENIQLNVDDGNKITSWDQVYQSAYDLIIKDMEKVQKLGLKEKIEDPNANQQYLDIMEENLPHWIDIFLDAADEKIKERNLNQLDQLYIFEQHLKSQALPSWNELLYIMYNYSKKDIQKKLFTDDIGILADYKDISNIKSMVIHDEFCLDHIILAVIEEFLKDNDDICKGNINEGLESDKTTVLNILEKKIDKNEVSKNEKNEMTNNEYLKRYSWRDLLPTQDTEKKFQVEEELLETKIKLENPTLSFKEEKIPNDLIWRHIFPLAVLVWKKNLGDYLNFQKMSTSKLSNVSYSRAHELELLKIKLNQERERLKKFTDNVALKSKKLISERFNIQNDDSAYDVMSSSEHVSKTGTDKIKFYEAEKFEKLEPQYFSVTASWREIFFAAVERNRKILYKLLDLRKDYNEKINHNSKTDIQDKMQAKEIFSANNVLDLTVTIQELFDAVNLLQQKNLIVYNHTIIEDTNYISENIPKDRKNIKAFDVIDIFKSILHEGLLTRRKELSLLEQELWKLEIEDKDVESNKASSALRILWKYYNAAAKFRDKENKTITFELENLKELKHMFQEYVDFSVNEALQQRNKKQIRSMKHSYHDIQMIQGDFDNKLMSHLDRCVGHCNSLLANWSDPKFQIDMKTVETLLGRLDLKEQELFRAAKQILVSITNLRNTDMKNIEKNVFKIQKKEAFIGSLENKLSEFLSSFTTFVSEGFEERNNLNILLVQGINFLKDAKNNVSTKIKNASGTSKQYLINSMQRNKNEVEVIQREFDTLKLKVDRQKRKVADIILACENFVQNVLEKRCSEISSLGTYMRDIYKIKVSEFYTCCIDHFSNAIEKRNQEVNEIKVLMEPLKIKDEELDQEVSAAIDEALCEAFGIQQGMTFFKIQDERTETLVGRLDPETISLCNDFYSRLIETIQNDIKVIEEDLDSLNLYKEDIAEELIQILSEFIGIVEKENEALKTETDMLASAINLFKENQKKLLIDVNKVLNVCRDHFTKNLKEISEDIEGIKFQLVILARGNVEEEKIEKFIPETTDDDLKSIFPANTFNTNLSEQKENEGKHEITNNIFPEVVTVLQFGINWRDEFIKSLSDAVEGFSDFRNKSLEVITICFENYFLIGEQRRKENQKVEHTSNSLKNVEESDFSKACKDCLEDVYFFNLEAFKSIEYELDRLTNTIEFLEKEKKKVLMFCEENISFIIYSREEEIKTMNSDLSYLSYMGSTESSEFLSKCEKLLHDGIDDRKKEVTQLKNLLKNFSIENYVVIVVSACERHLELTCEKRLAEVQNVQELLHSLGDESDMGSLLYSPVLKAFSETNNEAMEFLVPQTYTFLCIRKKLEHEDQKLIGASRKLYCTMLETFKIEKESIVWDMENLQEIMTEKSEVADSENREAIISFNDLFVITFNMKKTEYERDIRKKLLQEDVEKKKTDILASVKDEAVDKISDIAMEEDVEKKKTDILASVKDETVDKISDIAMEAESLAQFIKYFEAKNLENKKKIEKKIIKDLCDLEEKLKVDEVKTTIQEPTSVRDINEKESESIAKSEKFVNRVYEIKVLEIEKEIDLKHVKISNVIKQRKIIMEDIIKSKRQKMEESVLIKGNKMRYMIDTIKSEDSQVICTLKDIFNDIVELKNKEKHTLKNKKELEKYIDVQLEERNVWVNLDDIFGAALNIKEEELEMIKQAKFKEIEKIIKIMKREVRKRILTANEKLEVALKKYREHERSKALEYAGITKLRGKNSMKEEYKIPDEEIFPDIKSFKDFVSSYMSPYKIKTKEKYNFISKDSDAKASATEFCIPFIQPHAYALHGLAGYVLKLYESDVQSLSKVVYDLKFETENAIQHGISFTIEEVFSDKKSTTTERKVISFN</sequence>
<keyword evidence="1" id="KW-0175">Coiled coil</keyword>
<evidence type="ECO:0000313" key="2">
    <source>
        <dbReference type="EMBL" id="GFU13600.1"/>
    </source>
</evidence>
<feature type="coiled-coil region" evidence="1">
    <location>
        <begin position="1781"/>
        <end position="1808"/>
    </location>
</feature>
<name>A0A8X6QHE5_NEPPI</name>
<reference evidence="2" key="1">
    <citation type="submission" date="2020-08" db="EMBL/GenBank/DDBJ databases">
        <title>Multicomponent nature underlies the extraordinary mechanical properties of spider dragline silk.</title>
        <authorList>
            <person name="Kono N."/>
            <person name="Nakamura H."/>
            <person name="Mori M."/>
            <person name="Yoshida Y."/>
            <person name="Ohtoshi R."/>
            <person name="Malay A.D."/>
            <person name="Moran D.A.P."/>
            <person name="Tomita M."/>
            <person name="Numata K."/>
            <person name="Arakawa K."/>
        </authorList>
    </citation>
    <scope>NUCLEOTIDE SEQUENCE</scope>
</reference>
<proteinExistence type="predicted"/>
<dbReference type="EMBL" id="BMAW01125701">
    <property type="protein sequence ID" value="GFU13600.1"/>
    <property type="molecule type" value="Genomic_DNA"/>
</dbReference>
<dbReference type="Proteomes" id="UP000887013">
    <property type="component" value="Unassembled WGS sequence"/>
</dbReference>
<protein>
    <submittedName>
        <fullName evidence="2">Hexokinase_2 domain-containing protein</fullName>
    </submittedName>
</protein>
<feature type="coiled-coil region" evidence="1">
    <location>
        <begin position="842"/>
        <end position="869"/>
    </location>
</feature>
<evidence type="ECO:0000313" key="3">
    <source>
        <dbReference type="Proteomes" id="UP000887013"/>
    </source>
</evidence>
<accession>A0A8X6QHE5</accession>
<keyword evidence="3" id="KW-1185">Reference proteome</keyword>
<gene>
    <name evidence="2" type="primary">AVEN_225768_1</name>
    <name evidence="2" type="ORF">NPIL_429051</name>
</gene>
<comment type="caution">
    <text evidence="2">The sequence shown here is derived from an EMBL/GenBank/DDBJ whole genome shotgun (WGS) entry which is preliminary data.</text>
</comment>
<evidence type="ECO:0000256" key="1">
    <source>
        <dbReference type="SAM" id="Coils"/>
    </source>
</evidence>
<organism evidence="2 3">
    <name type="scientific">Nephila pilipes</name>
    <name type="common">Giant wood spider</name>
    <name type="synonym">Nephila maculata</name>
    <dbReference type="NCBI Taxonomy" id="299642"/>
    <lineage>
        <taxon>Eukaryota</taxon>
        <taxon>Metazoa</taxon>
        <taxon>Ecdysozoa</taxon>
        <taxon>Arthropoda</taxon>
        <taxon>Chelicerata</taxon>
        <taxon>Arachnida</taxon>
        <taxon>Araneae</taxon>
        <taxon>Araneomorphae</taxon>
        <taxon>Entelegynae</taxon>
        <taxon>Araneoidea</taxon>
        <taxon>Nephilidae</taxon>
        <taxon>Nephila</taxon>
    </lineage>
</organism>